<gene>
    <name evidence="1" type="ORF">BN10_920004</name>
</gene>
<accession>N0E6D9</accession>
<dbReference type="HOGENOM" id="CLU_2358714_0_0_11"/>
<protein>
    <submittedName>
        <fullName evidence="1">Resuscitation promoting factor</fullName>
    </submittedName>
</protein>
<evidence type="ECO:0000313" key="2">
    <source>
        <dbReference type="Proteomes" id="UP000013167"/>
    </source>
</evidence>
<reference evidence="1 2" key="1">
    <citation type="journal article" date="2013" name="ISME J.">
        <title>A metabolic model for members of the genus Tetrasphaera involved in enhanced biological phosphorus removal.</title>
        <authorList>
            <person name="Kristiansen R."/>
            <person name="Nguyen H.T.T."/>
            <person name="Saunders A.M."/>
            <person name="Nielsen J.L."/>
            <person name="Wimmer R."/>
            <person name="Le V.Q."/>
            <person name="McIlroy S.J."/>
            <person name="Petrovski S."/>
            <person name="Seviour R.J."/>
            <person name="Calteau A."/>
            <person name="Nielsen K.L."/>
            <person name="Nielsen P.H."/>
        </authorList>
    </citation>
    <scope>NUCLEOTIDE SEQUENCE [LARGE SCALE GENOMIC DNA]</scope>
    <source>
        <strain evidence="1 2">Lp2</strain>
    </source>
</reference>
<organism evidence="1 2">
    <name type="scientific">Phycicoccus elongatus Lp2</name>
    <dbReference type="NCBI Taxonomy" id="1193181"/>
    <lineage>
        <taxon>Bacteria</taxon>
        <taxon>Bacillati</taxon>
        <taxon>Actinomycetota</taxon>
        <taxon>Actinomycetes</taxon>
        <taxon>Micrococcales</taxon>
        <taxon>Intrasporangiaceae</taxon>
        <taxon>Phycicoccus</taxon>
    </lineage>
</organism>
<evidence type="ECO:0000313" key="1">
    <source>
        <dbReference type="EMBL" id="CCH71374.1"/>
    </source>
</evidence>
<sequence>MGPRRPVRVRRQLEHQHRQRLLRRPAVLLPDLARQRRWRLRPACRPGHPGAADHRRQPALRLLGPGPVELQGLSLLTTTPYAVRPPGRTAYRFVRV</sequence>
<dbReference type="Proteomes" id="UP000013167">
    <property type="component" value="Unassembled WGS sequence"/>
</dbReference>
<keyword evidence="2" id="KW-1185">Reference proteome</keyword>
<dbReference type="EMBL" id="CAIZ01000166">
    <property type="protein sequence ID" value="CCH71374.1"/>
    <property type="molecule type" value="Genomic_DNA"/>
</dbReference>
<dbReference type="AlphaFoldDB" id="N0E6D9"/>
<proteinExistence type="predicted"/>
<comment type="caution">
    <text evidence="1">The sequence shown here is derived from an EMBL/GenBank/DDBJ whole genome shotgun (WGS) entry which is preliminary data.</text>
</comment>
<name>N0E6D9_9MICO</name>